<feature type="region of interest" description="Disordered" evidence="1">
    <location>
        <begin position="27"/>
        <end position="63"/>
    </location>
</feature>
<evidence type="ECO:0000313" key="3">
    <source>
        <dbReference type="EMBL" id="ORZ04480.1"/>
    </source>
</evidence>
<gene>
    <name evidence="3" type="ORF">BCR42DRAFT_429161</name>
</gene>
<evidence type="ECO:0000256" key="1">
    <source>
        <dbReference type="SAM" id="MobiDB-lite"/>
    </source>
</evidence>
<organism evidence="3 4">
    <name type="scientific">Absidia repens</name>
    <dbReference type="NCBI Taxonomy" id="90262"/>
    <lineage>
        <taxon>Eukaryota</taxon>
        <taxon>Fungi</taxon>
        <taxon>Fungi incertae sedis</taxon>
        <taxon>Mucoromycota</taxon>
        <taxon>Mucoromycotina</taxon>
        <taxon>Mucoromycetes</taxon>
        <taxon>Mucorales</taxon>
        <taxon>Cunninghamellaceae</taxon>
        <taxon>Absidia</taxon>
    </lineage>
</organism>
<name>A0A1X2HXA1_9FUNG</name>
<dbReference type="AlphaFoldDB" id="A0A1X2HXA1"/>
<keyword evidence="2" id="KW-0732">Signal</keyword>
<sequence length="96" mass="10142">MVQASSFLLLVAFSAVMIQGAPLNARSNEHRTKDNTPLMNPNYTNLNCGQQSPGVRSDNQQAPDGTQVTYGYAGEILFFTDIGGGLEGLSGLGAHV</sequence>
<dbReference type="EMBL" id="MCGE01000050">
    <property type="protein sequence ID" value="ORZ04480.1"/>
    <property type="molecule type" value="Genomic_DNA"/>
</dbReference>
<evidence type="ECO:0000256" key="2">
    <source>
        <dbReference type="SAM" id="SignalP"/>
    </source>
</evidence>
<accession>A0A1X2HXA1</accession>
<feature type="chain" id="PRO_5013163082" evidence="2">
    <location>
        <begin position="21"/>
        <end position="96"/>
    </location>
</feature>
<feature type="compositionally biased region" description="Polar residues" evidence="1">
    <location>
        <begin position="35"/>
        <end position="63"/>
    </location>
</feature>
<keyword evidence="4" id="KW-1185">Reference proteome</keyword>
<feature type="signal peptide" evidence="2">
    <location>
        <begin position="1"/>
        <end position="20"/>
    </location>
</feature>
<reference evidence="3 4" key="1">
    <citation type="submission" date="2016-07" db="EMBL/GenBank/DDBJ databases">
        <title>Pervasive Adenine N6-methylation of Active Genes in Fungi.</title>
        <authorList>
            <consortium name="DOE Joint Genome Institute"/>
            <person name="Mondo S.J."/>
            <person name="Dannebaum R.O."/>
            <person name="Kuo R.C."/>
            <person name="Labutti K."/>
            <person name="Haridas S."/>
            <person name="Kuo A."/>
            <person name="Salamov A."/>
            <person name="Ahrendt S.R."/>
            <person name="Lipzen A."/>
            <person name="Sullivan W."/>
            <person name="Andreopoulos W.B."/>
            <person name="Clum A."/>
            <person name="Lindquist E."/>
            <person name="Daum C."/>
            <person name="Ramamoorthy G.K."/>
            <person name="Gryganskyi A."/>
            <person name="Culley D."/>
            <person name="Magnuson J.K."/>
            <person name="James T.Y."/>
            <person name="O'Malley M.A."/>
            <person name="Stajich J.E."/>
            <person name="Spatafora J.W."/>
            <person name="Visel A."/>
            <person name="Grigoriev I.V."/>
        </authorList>
    </citation>
    <scope>NUCLEOTIDE SEQUENCE [LARGE SCALE GENOMIC DNA]</scope>
    <source>
        <strain evidence="3 4">NRRL 1336</strain>
    </source>
</reference>
<proteinExistence type="predicted"/>
<dbReference type="Proteomes" id="UP000193560">
    <property type="component" value="Unassembled WGS sequence"/>
</dbReference>
<protein>
    <submittedName>
        <fullName evidence="3">Uncharacterized protein</fullName>
    </submittedName>
</protein>
<comment type="caution">
    <text evidence="3">The sequence shown here is derived from an EMBL/GenBank/DDBJ whole genome shotgun (WGS) entry which is preliminary data.</text>
</comment>
<evidence type="ECO:0000313" key="4">
    <source>
        <dbReference type="Proteomes" id="UP000193560"/>
    </source>
</evidence>